<dbReference type="Pfam" id="PF12728">
    <property type="entry name" value="HTH_17"/>
    <property type="match status" value="1"/>
</dbReference>
<dbReference type="RefSeq" id="WP_175469787.1">
    <property type="nucleotide sequence ID" value="NZ_FMUX01000009.1"/>
</dbReference>
<sequence length="87" mass="9916">MDLTHSEMEAMAAAIAGKVADTLRAEQTAQRWLTLEEAVEYARASKNSLRRWIDAGHIYAFRRTGKLIVDRESIDAWYSSEIINFPT</sequence>
<dbReference type="Proteomes" id="UP000198870">
    <property type="component" value="Unassembled WGS sequence"/>
</dbReference>
<keyword evidence="3" id="KW-1185">Reference proteome</keyword>
<dbReference type="SUPFAM" id="SSF46955">
    <property type="entry name" value="Putative DNA-binding domain"/>
    <property type="match status" value="1"/>
</dbReference>
<evidence type="ECO:0000313" key="2">
    <source>
        <dbReference type="EMBL" id="SCY46445.1"/>
    </source>
</evidence>
<proteinExistence type="predicted"/>
<dbReference type="AlphaFoldDB" id="A0A1G5G4E0"/>
<evidence type="ECO:0000259" key="1">
    <source>
        <dbReference type="Pfam" id="PF12728"/>
    </source>
</evidence>
<dbReference type="STRING" id="419481.SAMN05216233_109215"/>
<name>A0A1G5G4E0_9BACT</name>
<organism evidence="2 3">
    <name type="scientific">Desulfoluna spongiiphila</name>
    <dbReference type="NCBI Taxonomy" id="419481"/>
    <lineage>
        <taxon>Bacteria</taxon>
        <taxon>Pseudomonadati</taxon>
        <taxon>Thermodesulfobacteriota</taxon>
        <taxon>Desulfobacteria</taxon>
        <taxon>Desulfobacterales</taxon>
        <taxon>Desulfolunaceae</taxon>
        <taxon>Desulfoluna</taxon>
    </lineage>
</organism>
<dbReference type="InterPro" id="IPR041657">
    <property type="entry name" value="HTH_17"/>
</dbReference>
<feature type="domain" description="Helix-turn-helix" evidence="1">
    <location>
        <begin position="32"/>
        <end position="78"/>
    </location>
</feature>
<evidence type="ECO:0000313" key="3">
    <source>
        <dbReference type="Proteomes" id="UP000198870"/>
    </source>
</evidence>
<protein>
    <submittedName>
        <fullName evidence="2">DNA binding domain-containing protein, excisionase family</fullName>
    </submittedName>
</protein>
<reference evidence="2 3" key="1">
    <citation type="submission" date="2016-10" db="EMBL/GenBank/DDBJ databases">
        <authorList>
            <person name="de Groot N.N."/>
        </authorList>
    </citation>
    <scope>NUCLEOTIDE SEQUENCE [LARGE SCALE GENOMIC DNA]</scope>
    <source>
        <strain evidence="2 3">AA1</strain>
    </source>
</reference>
<gene>
    <name evidence="2" type="ORF">SAMN05216233_109215</name>
</gene>
<accession>A0A1G5G4E0</accession>
<dbReference type="EMBL" id="FMUX01000009">
    <property type="protein sequence ID" value="SCY46445.1"/>
    <property type="molecule type" value="Genomic_DNA"/>
</dbReference>
<dbReference type="InterPro" id="IPR009061">
    <property type="entry name" value="DNA-bd_dom_put_sf"/>
</dbReference>